<comment type="caution">
    <text evidence="2">The sequence shown here is derived from an EMBL/GenBank/DDBJ whole genome shotgun (WGS) entry which is preliminary data.</text>
</comment>
<accession>A0A2W5GXL1</accession>
<dbReference type="AlphaFoldDB" id="A0A2W5GXL1"/>
<dbReference type="Proteomes" id="UP000249645">
    <property type="component" value="Unassembled WGS sequence"/>
</dbReference>
<dbReference type="EMBL" id="QFOI01000217">
    <property type="protein sequence ID" value="PZP46649.1"/>
    <property type="molecule type" value="Genomic_DNA"/>
</dbReference>
<gene>
    <name evidence="2" type="ORF">DI598_11840</name>
</gene>
<proteinExistence type="predicted"/>
<sequence length="303" mass="34690">MKITKILLVSLSLLGLLTTSKVKAFKNDDSAKTKTYKISLDIESLTPIVLPKPTFDSLIGSSKKKTEKISFQLEEAVKRDTLTVTEWLDAHDLPYVEFDIPREGVKVDNFPKEIPLTYKDYRLTKGLAYKGCNIFFYGKNFAQSRFLLITDEENKKVLHFFDFQNYVNAPEVKSGDEDFVYEQLVWAMVDYRGVLYVSNAHSTYASSTFGKNGYITAIDLKSNKVLWRSQPLVSNCGFTIIGDHIVCGYGFTKEKDYLYYLNINTGAVKGKIPLSSAPGYIEYNFNTLYVDTYKDYYYFKVGY</sequence>
<keyword evidence="1" id="KW-0732">Signal</keyword>
<dbReference type="InterPro" id="IPR011047">
    <property type="entry name" value="Quinoprotein_ADH-like_sf"/>
</dbReference>
<dbReference type="SUPFAM" id="SSF50998">
    <property type="entry name" value="Quinoprotein alcohol dehydrogenase-like"/>
    <property type="match status" value="1"/>
</dbReference>
<feature type="chain" id="PRO_5015990700" evidence="1">
    <location>
        <begin position="25"/>
        <end position="303"/>
    </location>
</feature>
<feature type="signal peptide" evidence="1">
    <location>
        <begin position="1"/>
        <end position="24"/>
    </location>
</feature>
<evidence type="ECO:0000313" key="2">
    <source>
        <dbReference type="EMBL" id="PZP46649.1"/>
    </source>
</evidence>
<evidence type="ECO:0000256" key="1">
    <source>
        <dbReference type="SAM" id="SignalP"/>
    </source>
</evidence>
<dbReference type="InterPro" id="IPR015943">
    <property type="entry name" value="WD40/YVTN_repeat-like_dom_sf"/>
</dbReference>
<organism evidence="2 3">
    <name type="scientific">Pseudopedobacter saltans</name>
    <dbReference type="NCBI Taxonomy" id="151895"/>
    <lineage>
        <taxon>Bacteria</taxon>
        <taxon>Pseudomonadati</taxon>
        <taxon>Bacteroidota</taxon>
        <taxon>Sphingobacteriia</taxon>
        <taxon>Sphingobacteriales</taxon>
        <taxon>Sphingobacteriaceae</taxon>
        <taxon>Pseudopedobacter</taxon>
    </lineage>
</organism>
<dbReference type="Gene3D" id="2.130.10.10">
    <property type="entry name" value="YVTN repeat-like/Quinoprotein amine dehydrogenase"/>
    <property type="match status" value="1"/>
</dbReference>
<reference evidence="2 3" key="1">
    <citation type="submission" date="2017-11" db="EMBL/GenBank/DDBJ databases">
        <title>Infants hospitalized years apart are colonized by the same room-sourced microbial strains.</title>
        <authorList>
            <person name="Brooks B."/>
            <person name="Olm M.R."/>
            <person name="Firek B.A."/>
            <person name="Baker R."/>
            <person name="Thomas B.C."/>
            <person name="Morowitz M.J."/>
            <person name="Banfield J.F."/>
        </authorList>
    </citation>
    <scope>NUCLEOTIDE SEQUENCE [LARGE SCALE GENOMIC DNA]</scope>
    <source>
        <strain evidence="2">S2_009_000_R2_76</strain>
    </source>
</reference>
<protein>
    <submittedName>
        <fullName evidence="2">Uncharacterized protein</fullName>
    </submittedName>
</protein>
<evidence type="ECO:0000313" key="3">
    <source>
        <dbReference type="Proteomes" id="UP000249645"/>
    </source>
</evidence>
<name>A0A2W5GXL1_9SPHI</name>